<organism evidence="12">
    <name type="scientific">marine sediment metagenome</name>
    <dbReference type="NCBI Taxonomy" id="412755"/>
    <lineage>
        <taxon>unclassified sequences</taxon>
        <taxon>metagenomes</taxon>
        <taxon>ecological metagenomes</taxon>
    </lineage>
</organism>
<dbReference type="GO" id="GO:0016887">
    <property type="term" value="F:ATP hydrolysis activity"/>
    <property type="evidence" value="ECO:0007669"/>
    <property type="project" value="InterPro"/>
</dbReference>
<dbReference type="InterPro" id="IPR025662">
    <property type="entry name" value="Sigma_54_int_dom_ATP-bd_1"/>
</dbReference>
<evidence type="ECO:0000256" key="3">
    <source>
        <dbReference type="ARBA" id="ARBA00022448"/>
    </source>
</evidence>
<dbReference type="AlphaFoldDB" id="A0A0F9Q2G6"/>
<dbReference type="PANTHER" id="PTHR43553:SF23">
    <property type="entry name" value="ABC TRANSPORTER ATP-BINDING COMPONENT"/>
    <property type="match status" value="1"/>
</dbReference>
<evidence type="ECO:0000256" key="9">
    <source>
        <dbReference type="ARBA" id="ARBA00023136"/>
    </source>
</evidence>
<gene>
    <name evidence="12" type="ORF">LCGC14_0771230</name>
</gene>
<keyword evidence="6" id="KW-0547">Nucleotide-binding</keyword>
<evidence type="ECO:0000256" key="8">
    <source>
        <dbReference type="ARBA" id="ARBA00022967"/>
    </source>
</evidence>
<keyword evidence="5" id="KW-0677">Repeat</keyword>
<dbReference type="PROSITE" id="PS00675">
    <property type="entry name" value="SIGMA54_INTERACT_1"/>
    <property type="match status" value="1"/>
</dbReference>
<dbReference type="InterPro" id="IPR027417">
    <property type="entry name" value="P-loop_NTPase"/>
</dbReference>
<sequence length="283" mass="31857">MALVSFQNFYFRYKGNEEYALNNINLELEENKFILLCGETGSGKTTLIRCLNGLIPQFYAGFYKGSVSVCGKDTSETPISSLSTEAGIVFQNPENQLIAMNVEHEIAFGLENLGVKPKEISRRIQESASLTEIEHILDKAPFELSGGEQQRVAIASILVLQPRILILDEPTALLDPFMANKIISLIKEIQKEKKITIIISEHRLDLVLSYSESMILMKKGRVVEFGDKDNVINGVIFKDLRLNKPIIYSIFSDLKNKNLFDSKIPTSISDVVKYLKSKRDFNG</sequence>
<dbReference type="InterPro" id="IPR015856">
    <property type="entry name" value="ABC_transpr_CbiO/EcfA_su"/>
</dbReference>
<evidence type="ECO:0000256" key="5">
    <source>
        <dbReference type="ARBA" id="ARBA00022737"/>
    </source>
</evidence>
<dbReference type="PROSITE" id="PS50893">
    <property type="entry name" value="ABC_TRANSPORTER_2"/>
    <property type="match status" value="1"/>
</dbReference>
<comment type="caution">
    <text evidence="12">The sequence shown here is derived from an EMBL/GenBank/DDBJ whole genome shotgun (WGS) entry which is preliminary data.</text>
</comment>
<dbReference type="Gene3D" id="3.40.50.300">
    <property type="entry name" value="P-loop containing nucleotide triphosphate hydrolases"/>
    <property type="match status" value="1"/>
</dbReference>
<comment type="similarity">
    <text evidence="2">Belongs to the ABC transporter superfamily.</text>
</comment>
<evidence type="ECO:0000259" key="11">
    <source>
        <dbReference type="PROSITE" id="PS50893"/>
    </source>
</evidence>
<keyword evidence="7" id="KW-0067">ATP-binding</keyword>
<evidence type="ECO:0000256" key="4">
    <source>
        <dbReference type="ARBA" id="ARBA00022475"/>
    </source>
</evidence>
<evidence type="ECO:0000256" key="2">
    <source>
        <dbReference type="ARBA" id="ARBA00005417"/>
    </source>
</evidence>
<keyword evidence="9" id="KW-0472">Membrane</keyword>
<dbReference type="GO" id="GO:0043190">
    <property type="term" value="C:ATP-binding cassette (ABC) transporter complex"/>
    <property type="evidence" value="ECO:0007669"/>
    <property type="project" value="TreeGrafter"/>
</dbReference>
<dbReference type="PROSITE" id="PS00211">
    <property type="entry name" value="ABC_TRANSPORTER_1"/>
    <property type="match status" value="1"/>
</dbReference>
<dbReference type="InterPro" id="IPR050095">
    <property type="entry name" value="ECF_ABC_transporter_ATP-bd"/>
</dbReference>
<dbReference type="Pfam" id="PF00005">
    <property type="entry name" value="ABC_tran"/>
    <property type="match status" value="1"/>
</dbReference>
<feature type="domain" description="ABC transporter" evidence="11">
    <location>
        <begin position="4"/>
        <end position="244"/>
    </location>
</feature>
<evidence type="ECO:0000256" key="10">
    <source>
        <dbReference type="ARBA" id="ARBA00025157"/>
    </source>
</evidence>
<dbReference type="FunFam" id="3.40.50.300:FF:000224">
    <property type="entry name" value="Energy-coupling factor transporter ATP-binding protein EcfA"/>
    <property type="match status" value="1"/>
</dbReference>
<protein>
    <recommendedName>
        <fullName evidence="11">ABC transporter domain-containing protein</fullName>
    </recommendedName>
</protein>
<keyword evidence="3" id="KW-0813">Transport</keyword>
<dbReference type="InterPro" id="IPR017871">
    <property type="entry name" value="ABC_transporter-like_CS"/>
</dbReference>
<evidence type="ECO:0000256" key="6">
    <source>
        <dbReference type="ARBA" id="ARBA00022741"/>
    </source>
</evidence>
<evidence type="ECO:0000313" key="12">
    <source>
        <dbReference type="EMBL" id="KKN36689.1"/>
    </source>
</evidence>
<dbReference type="GO" id="GO:0042626">
    <property type="term" value="F:ATPase-coupled transmembrane transporter activity"/>
    <property type="evidence" value="ECO:0007669"/>
    <property type="project" value="TreeGrafter"/>
</dbReference>
<evidence type="ECO:0000256" key="1">
    <source>
        <dbReference type="ARBA" id="ARBA00004202"/>
    </source>
</evidence>
<dbReference type="GO" id="GO:0005524">
    <property type="term" value="F:ATP binding"/>
    <property type="evidence" value="ECO:0007669"/>
    <property type="project" value="UniProtKB-KW"/>
</dbReference>
<evidence type="ECO:0000256" key="7">
    <source>
        <dbReference type="ARBA" id="ARBA00022840"/>
    </source>
</evidence>
<name>A0A0F9Q2G6_9ZZZZ</name>
<keyword evidence="8" id="KW-1278">Translocase</keyword>
<dbReference type="InterPro" id="IPR003439">
    <property type="entry name" value="ABC_transporter-like_ATP-bd"/>
</dbReference>
<comment type="subcellular location">
    <subcellularLocation>
        <location evidence="1">Cell membrane</location>
        <topology evidence="1">Peripheral membrane protein</topology>
    </subcellularLocation>
</comment>
<keyword evidence="4" id="KW-1003">Cell membrane</keyword>
<proteinExistence type="inferred from homology"/>
<dbReference type="EMBL" id="LAZR01001950">
    <property type="protein sequence ID" value="KKN36689.1"/>
    <property type="molecule type" value="Genomic_DNA"/>
</dbReference>
<dbReference type="SUPFAM" id="SSF52540">
    <property type="entry name" value="P-loop containing nucleoside triphosphate hydrolases"/>
    <property type="match status" value="1"/>
</dbReference>
<dbReference type="CDD" id="cd03225">
    <property type="entry name" value="ABC_cobalt_CbiO_domain1"/>
    <property type="match status" value="1"/>
</dbReference>
<dbReference type="PANTHER" id="PTHR43553">
    <property type="entry name" value="HEAVY METAL TRANSPORTER"/>
    <property type="match status" value="1"/>
</dbReference>
<comment type="function">
    <text evidence="10">Probably part of an ABC transporter complex. Responsible for energy coupling to the transport system.</text>
</comment>
<reference evidence="12" key="1">
    <citation type="journal article" date="2015" name="Nature">
        <title>Complex archaea that bridge the gap between prokaryotes and eukaryotes.</title>
        <authorList>
            <person name="Spang A."/>
            <person name="Saw J.H."/>
            <person name="Jorgensen S.L."/>
            <person name="Zaremba-Niedzwiedzka K."/>
            <person name="Martijn J."/>
            <person name="Lind A.E."/>
            <person name="van Eijk R."/>
            <person name="Schleper C."/>
            <person name="Guy L."/>
            <person name="Ettema T.J."/>
        </authorList>
    </citation>
    <scope>NUCLEOTIDE SEQUENCE</scope>
</reference>
<dbReference type="InterPro" id="IPR003593">
    <property type="entry name" value="AAA+_ATPase"/>
</dbReference>
<accession>A0A0F9Q2G6</accession>
<dbReference type="SMART" id="SM00382">
    <property type="entry name" value="AAA"/>
    <property type="match status" value="1"/>
</dbReference>